<dbReference type="InterPro" id="IPR008255">
    <property type="entry name" value="Pyr_nucl-diS_OxRdtase_2_AS"/>
</dbReference>
<dbReference type="Pfam" id="PF07992">
    <property type="entry name" value="Pyr_redox_2"/>
    <property type="match status" value="1"/>
</dbReference>
<gene>
    <name evidence="7" type="ORF">UR19_C0002G0041</name>
</gene>
<dbReference type="Gene3D" id="3.50.50.60">
    <property type="entry name" value="FAD/NAD(P)-binding domain"/>
    <property type="match status" value="2"/>
</dbReference>
<keyword evidence="4" id="KW-1015">Disulfide bond</keyword>
<dbReference type="PANTHER" id="PTHR48105">
    <property type="entry name" value="THIOREDOXIN REDUCTASE 1-RELATED-RELATED"/>
    <property type="match status" value="1"/>
</dbReference>
<evidence type="ECO:0000256" key="1">
    <source>
        <dbReference type="ARBA" id="ARBA00022630"/>
    </source>
</evidence>
<dbReference type="InterPro" id="IPR023753">
    <property type="entry name" value="FAD/NAD-binding_dom"/>
</dbReference>
<keyword evidence="3" id="KW-0560">Oxidoreductase</keyword>
<reference evidence="7 8" key="1">
    <citation type="journal article" date="2015" name="Nature">
        <title>rRNA introns, odd ribosomes, and small enigmatic genomes across a large radiation of phyla.</title>
        <authorList>
            <person name="Brown C.T."/>
            <person name="Hug L.A."/>
            <person name="Thomas B.C."/>
            <person name="Sharon I."/>
            <person name="Castelle C.J."/>
            <person name="Singh A."/>
            <person name="Wilkins M.J."/>
            <person name="Williams K.H."/>
            <person name="Banfield J.F."/>
        </authorList>
    </citation>
    <scope>NUCLEOTIDE SEQUENCE [LARGE SCALE GENOMIC DNA]</scope>
</reference>
<evidence type="ECO:0000313" key="8">
    <source>
        <dbReference type="Proteomes" id="UP000034934"/>
    </source>
</evidence>
<dbReference type="InterPro" id="IPR036188">
    <property type="entry name" value="FAD/NAD-bd_sf"/>
</dbReference>
<keyword evidence="5" id="KW-0676">Redox-active center</keyword>
<accession>A0A0G0AV13</accession>
<evidence type="ECO:0000256" key="5">
    <source>
        <dbReference type="ARBA" id="ARBA00023284"/>
    </source>
</evidence>
<proteinExistence type="predicted"/>
<evidence type="ECO:0000259" key="6">
    <source>
        <dbReference type="Pfam" id="PF07992"/>
    </source>
</evidence>
<dbReference type="GO" id="GO:0016668">
    <property type="term" value="F:oxidoreductase activity, acting on a sulfur group of donors, NAD(P) as acceptor"/>
    <property type="evidence" value="ECO:0007669"/>
    <property type="project" value="UniProtKB-ARBA"/>
</dbReference>
<sequence length="319" mass="34548">MYDLIIIGGGPAGAAAAVYASRKKLKTLFITKEWGGQSIVSEQIYNWIGSVSISGANLALNLKKHVLANTGDGQTLEVKEGEKVSSIVSGVGHLESGRPTPETFSIKTESGEEFLTKTILIATGSGRKKLEVKNADKLEHKGLTYCATCDGPLFSDMDVVVVGGGNAAFESAAQLSAYCNSVTILHRSEKFRADEITVEKVLKNPKIKAYKDIDILEIKGENFVEGIIYKDKISNIETKLKVSGIFIEIGQIPNTNFIKDIVPLDEGGRVKINPLNQKTETPGIWAAGDCTDILYHQNNIAAGDAVRALEDIYLHIHTK</sequence>
<dbReference type="SUPFAM" id="SSF51905">
    <property type="entry name" value="FAD/NAD(P)-binding domain"/>
    <property type="match status" value="1"/>
</dbReference>
<dbReference type="AlphaFoldDB" id="A0A0G0AV13"/>
<evidence type="ECO:0000313" key="7">
    <source>
        <dbReference type="EMBL" id="KKP30520.1"/>
    </source>
</evidence>
<feature type="domain" description="FAD/NAD(P)-binding" evidence="6">
    <location>
        <begin position="2"/>
        <end position="291"/>
    </location>
</feature>
<dbReference type="PRINTS" id="PR00469">
    <property type="entry name" value="PNDRDTASEII"/>
</dbReference>
<keyword evidence="1" id="KW-0285">Flavoprotein</keyword>
<comment type="caution">
    <text evidence="7">The sequence shown here is derived from an EMBL/GenBank/DDBJ whole genome shotgun (WGS) entry which is preliminary data.</text>
</comment>
<dbReference type="Proteomes" id="UP000034934">
    <property type="component" value="Unassembled WGS sequence"/>
</dbReference>
<organism evidence="7 8">
    <name type="scientific">Candidatus Nomurabacteria bacterium GW2011_GWF1_31_48</name>
    <dbReference type="NCBI Taxonomy" id="1618767"/>
    <lineage>
        <taxon>Bacteria</taxon>
        <taxon>Candidatus Nomuraibacteriota</taxon>
    </lineage>
</organism>
<dbReference type="PROSITE" id="PS00573">
    <property type="entry name" value="PYRIDINE_REDOX_2"/>
    <property type="match status" value="1"/>
</dbReference>
<keyword evidence="2" id="KW-0274">FAD</keyword>
<dbReference type="PRINTS" id="PR00368">
    <property type="entry name" value="FADPNR"/>
</dbReference>
<evidence type="ECO:0000256" key="2">
    <source>
        <dbReference type="ARBA" id="ARBA00022827"/>
    </source>
</evidence>
<name>A0A0G0AV13_9BACT</name>
<dbReference type="EMBL" id="LBOG01000002">
    <property type="protein sequence ID" value="KKP30520.1"/>
    <property type="molecule type" value="Genomic_DNA"/>
</dbReference>
<evidence type="ECO:0000256" key="4">
    <source>
        <dbReference type="ARBA" id="ARBA00023157"/>
    </source>
</evidence>
<protein>
    <submittedName>
        <fullName evidence="7">Alkyl hydroperoxide reductase</fullName>
    </submittedName>
</protein>
<dbReference type="InterPro" id="IPR050097">
    <property type="entry name" value="Ferredoxin-NADP_redctase_2"/>
</dbReference>
<evidence type="ECO:0000256" key="3">
    <source>
        <dbReference type="ARBA" id="ARBA00023002"/>
    </source>
</evidence>